<evidence type="ECO:0000256" key="4">
    <source>
        <dbReference type="ARBA" id="ARBA00022737"/>
    </source>
</evidence>
<evidence type="ECO:0000313" key="9">
    <source>
        <dbReference type="EMBL" id="TRA97973.1"/>
    </source>
</evidence>
<dbReference type="OrthoDB" id="9809303at2"/>
<evidence type="ECO:0000256" key="2">
    <source>
        <dbReference type="ARBA" id="ARBA00022448"/>
    </source>
</evidence>
<feature type="transmembrane region" description="Helical" evidence="7">
    <location>
        <begin position="520"/>
        <end position="538"/>
    </location>
</feature>
<keyword evidence="5 7" id="KW-1133">Transmembrane helix</keyword>
<feature type="transmembrane region" description="Helical" evidence="7">
    <location>
        <begin position="55"/>
        <end position="74"/>
    </location>
</feature>
<comment type="subcellular location">
    <subcellularLocation>
        <location evidence="1">Membrane</location>
        <topology evidence="1">Multi-pass membrane protein</topology>
    </subcellularLocation>
</comment>
<dbReference type="Gene3D" id="3.30.70.1450">
    <property type="entry name" value="Regulator of K+ conductance, C-terminal domain"/>
    <property type="match status" value="1"/>
</dbReference>
<feature type="transmembrane region" description="Helical" evidence="7">
    <location>
        <begin position="489"/>
        <end position="508"/>
    </location>
</feature>
<evidence type="ECO:0000256" key="3">
    <source>
        <dbReference type="ARBA" id="ARBA00022692"/>
    </source>
</evidence>
<feature type="transmembrane region" description="Helical" evidence="7">
    <location>
        <begin position="579"/>
        <end position="601"/>
    </location>
</feature>
<evidence type="ECO:0000256" key="1">
    <source>
        <dbReference type="ARBA" id="ARBA00004141"/>
    </source>
</evidence>
<dbReference type="GO" id="GO:0005886">
    <property type="term" value="C:plasma membrane"/>
    <property type="evidence" value="ECO:0007669"/>
    <property type="project" value="TreeGrafter"/>
</dbReference>
<dbReference type="SUPFAM" id="SSF116726">
    <property type="entry name" value="TrkA C-terminal domain-like"/>
    <property type="match status" value="1"/>
</dbReference>
<dbReference type="AlphaFoldDB" id="A0A546XB59"/>
<dbReference type="InterPro" id="IPR051679">
    <property type="entry name" value="DASS-Related_Transporters"/>
</dbReference>
<dbReference type="GO" id="GO:0006813">
    <property type="term" value="P:potassium ion transport"/>
    <property type="evidence" value="ECO:0007669"/>
    <property type="project" value="InterPro"/>
</dbReference>
<evidence type="ECO:0000256" key="5">
    <source>
        <dbReference type="ARBA" id="ARBA00022989"/>
    </source>
</evidence>
<dbReference type="RefSeq" id="WP_142843005.1">
    <property type="nucleotide sequence ID" value="NZ_SGNY01000009.1"/>
</dbReference>
<proteinExistence type="predicted"/>
<reference evidence="9 10" key="1">
    <citation type="journal article" date="2019" name="Appl. Microbiol. Biotechnol.">
        <title>Differential efficiency of wild type rhizogenic strains for rol gene transformation of plants.</title>
        <authorList>
            <person name="Desmet S."/>
            <person name="De Keyser E."/>
            <person name="Van Vaerenbergh J."/>
            <person name="Baeyen S."/>
            <person name="Van Huylenbroeck J."/>
            <person name="Geelen D."/>
            <person name="Dhooghe E."/>
        </authorList>
    </citation>
    <scope>NUCLEOTIDE SEQUENCE [LARGE SCALE GENOMIC DNA]</scope>
    <source>
        <strain evidence="9 10">GBBC3284</strain>
    </source>
</reference>
<sequence length="603" mass="63119">MSPIQSTGLIIFATIALFAWNRLPVIAVAFAATLSLWAAGLVTLEQAFAGFGDRAVLFIASLFIISAALERTGVTAWCGQMLIAQAGGNNRTRLLLILMLAVGCLTSLVSGSGAVAAMIPVAVLAAVRLGQSPAQLLMPLAFAAHSGANLLLTGSPKNFLVSEALEDSGREGFGFIEFAYIGVPLLAGTILIVLLVGRYLLPRKSNVRLPADFSRHAQTLVEHYGLRDGLFRLRIRDSSPLVGVMADNVDLGGGSEIQVMAVQALASGLPARSRSITPDDYLLVRGTAQAVAEAAARLHLAIREDAPVEGGNSAFNRRSGLAEVMVPPRSGLIGRPMFPGVATESGDLVVLAVHRRGEEIDYANPTLEAGDTILLEGSWEALDLRLNDPDVLVVDSPDLVRRQAVPMGPGAKVAVVALIGLVVMLATNIVPPAVAGILCACVLVASGVITPEQSYRAVHWTTVMLVGAMMPISTAMMQSGTAAFVADELVSAIGSAGPTALVAGLFVLTASLGQVMSNTATTMLVIPIAMAAASAMQIDPQPVLMSLCVAGSASFMTPIATTTNMMVMGPGGYRFGDYWKLGTPLMVFFFLIAVFMVPLIWPF</sequence>
<comment type="caution">
    <text evidence="9">The sequence shown here is derived from an EMBL/GenBank/DDBJ whole genome shotgun (WGS) entry which is preliminary data.</text>
</comment>
<protein>
    <submittedName>
        <fullName evidence="9">SLC13 family permease</fullName>
    </submittedName>
</protein>
<accession>A0A546XB59</accession>
<gene>
    <name evidence="9" type="ORF">EXN68_22890</name>
</gene>
<feature type="transmembrane region" description="Helical" evidence="7">
    <location>
        <begin position="433"/>
        <end position="450"/>
    </location>
</feature>
<dbReference type="EMBL" id="SGNY01000009">
    <property type="protein sequence ID" value="TRA97973.1"/>
    <property type="molecule type" value="Genomic_DNA"/>
</dbReference>
<organism evidence="9 10">
    <name type="scientific">Rhizobium rhizogenes</name>
    <name type="common">Agrobacterium rhizogenes</name>
    <dbReference type="NCBI Taxonomy" id="359"/>
    <lineage>
        <taxon>Bacteria</taxon>
        <taxon>Pseudomonadati</taxon>
        <taxon>Pseudomonadota</taxon>
        <taxon>Alphaproteobacteria</taxon>
        <taxon>Hyphomicrobiales</taxon>
        <taxon>Rhizobiaceae</taxon>
        <taxon>Rhizobium/Agrobacterium group</taxon>
        <taxon>Rhizobium</taxon>
    </lineage>
</organism>
<feature type="transmembrane region" description="Helical" evidence="7">
    <location>
        <begin position="457"/>
        <end position="477"/>
    </location>
</feature>
<feature type="domain" description="Citrate transporter-like" evidence="8">
    <location>
        <begin position="15"/>
        <end position="550"/>
    </location>
</feature>
<keyword evidence="2" id="KW-0813">Transport</keyword>
<feature type="transmembrane region" description="Helical" evidence="7">
    <location>
        <begin position="410"/>
        <end position="427"/>
    </location>
</feature>
<evidence type="ECO:0000259" key="8">
    <source>
        <dbReference type="Pfam" id="PF03600"/>
    </source>
</evidence>
<keyword evidence="4" id="KW-0677">Repeat</keyword>
<evidence type="ECO:0000256" key="6">
    <source>
        <dbReference type="ARBA" id="ARBA00023136"/>
    </source>
</evidence>
<dbReference type="Pfam" id="PF03600">
    <property type="entry name" value="CitMHS"/>
    <property type="match status" value="1"/>
</dbReference>
<dbReference type="Proteomes" id="UP000315434">
    <property type="component" value="Unassembled WGS sequence"/>
</dbReference>
<feature type="transmembrane region" description="Helical" evidence="7">
    <location>
        <begin position="544"/>
        <end position="567"/>
    </location>
</feature>
<keyword evidence="3 7" id="KW-0812">Transmembrane</keyword>
<keyword evidence="6 7" id="KW-0472">Membrane</keyword>
<dbReference type="PANTHER" id="PTHR43652">
    <property type="entry name" value="BASIC AMINO ACID ANTIPORTER YFCC-RELATED"/>
    <property type="match status" value="1"/>
</dbReference>
<dbReference type="GO" id="GO:0055085">
    <property type="term" value="P:transmembrane transport"/>
    <property type="evidence" value="ECO:0007669"/>
    <property type="project" value="InterPro"/>
</dbReference>
<name>A0A546XB59_RHIRH</name>
<evidence type="ECO:0000313" key="10">
    <source>
        <dbReference type="Proteomes" id="UP000315434"/>
    </source>
</evidence>
<feature type="transmembrane region" description="Helical" evidence="7">
    <location>
        <begin position="178"/>
        <end position="201"/>
    </location>
</feature>
<feature type="transmembrane region" description="Helical" evidence="7">
    <location>
        <begin position="94"/>
        <end position="127"/>
    </location>
</feature>
<evidence type="ECO:0000256" key="7">
    <source>
        <dbReference type="SAM" id="Phobius"/>
    </source>
</evidence>
<dbReference type="PANTHER" id="PTHR43652:SF2">
    <property type="entry name" value="BASIC AMINO ACID ANTIPORTER YFCC-RELATED"/>
    <property type="match status" value="1"/>
</dbReference>
<dbReference type="InterPro" id="IPR004680">
    <property type="entry name" value="Cit_transptr-like_dom"/>
</dbReference>
<dbReference type="InterPro" id="IPR036721">
    <property type="entry name" value="RCK_C_sf"/>
</dbReference>